<dbReference type="RefSeq" id="WP_343889932.1">
    <property type="nucleotide sequence ID" value="NZ_BAAAEH010000027.1"/>
</dbReference>
<name>A0ABU9YBW3_9SPHN</name>
<dbReference type="Pfam" id="PF02635">
    <property type="entry name" value="DsrE"/>
    <property type="match status" value="1"/>
</dbReference>
<dbReference type="PANTHER" id="PTHR37691">
    <property type="entry name" value="BLR3518 PROTEIN"/>
    <property type="match status" value="1"/>
</dbReference>
<dbReference type="PANTHER" id="PTHR37691:SF1">
    <property type="entry name" value="BLR3518 PROTEIN"/>
    <property type="match status" value="1"/>
</dbReference>
<keyword evidence="1" id="KW-0732">Signal</keyword>
<organism evidence="2 3">
    <name type="scientific">Sphingomonas oligophenolica</name>
    <dbReference type="NCBI Taxonomy" id="301154"/>
    <lineage>
        <taxon>Bacteria</taxon>
        <taxon>Pseudomonadati</taxon>
        <taxon>Pseudomonadota</taxon>
        <taxon>Alphaproteobacteria</taxon>
        <taxon>Sphingomonadales</taxon>
        <taxon>Sphingomonadaceae</taxon>
        <taxon>Sphingomonas</taxon>
    </lineage>
</organism>
<keyword evidence="3" id="KW-1185">Reference proteome</keyword>
<dbReference type="Proteomes" id="UP001419910">
    <property type="component" value="Unassembled WGS sequence"/>
</dbReference>
<dbReference type="Gene3D" id="3.40.1260.10">
    <property type="entry name" value="DsrEFH-like"/>
    <property type="match status" value="1"/>
</dbReference>
<accession>A0ABU9YBW3</accession>
<reference evidence="2 3" key="1">
    <citation type="submission" date="2024-05" db="EMBL/GenBank/DDBJ databases">
        <authorList>
            <person name="Liu Q."/>
            <person name="Xin Y.-H."/>
        </authorList>
    </citation>
    <scope>NUCLEOTIDE SEQUENCE [LARGE SCALE GENOMIC DNA]</scope>
    <source>
        <strain evidence="2 3">CGMCC 1.10181</strain>
    </source>
</reference>
<evidence type="ECO:0000313" key="2">
    <source>
        <dbReference type="EMBL" id="MEN2793303.1"/>
    </source>
</evidence>
<comment type="caution">
    <text evidence="2">The sequence shown here is derived from an EMBL/GenBank/DDBJ whole genome shotgun (WGS) entry which is preliminary data.</text>
</comment>
<proteinExistence type="predicted"/>
<feature type="chain" id="PRO_5046003267" evidence="1">
    <location>
        <begin position="22"/>
        <end position="160"/>
    </location>
</feature>
<dbReference type="InterPro" id="IPR003787">
    <property type="entry name" value="Sulphur_relay_DsrE/F-like"/>
</dbReference>
<dbReference type="EMBL" id="JBDIME010000043">
    <property type="protein sequence ID" value="MEN2793303.1"/>
    <property type="molecule type" value="Genomic_DNA"/>
</dbReference>
<evidence type="ECO:0000313" key="3">
    <source>
        <dbReference type="Proteomes" id="UP001419910"/>
    </source>
</evidence>
<dbReference type="SUPFAM" id="SSF75169">
    <property type="entry name" value="DsrEFH-like"/>
    <property type="match status" value="1"/>
</dbReference>
<protein>
    <submittedName>
        <fullName evidence="2">DsrE family protein</fullName>
    </submittedName>
</protein>
<dbReference type="InterPro" id="IPR027396">
    <property type="entry name" value="DsrEFH-like"/>
</dbReference>
<sequence length="160" mass="17186">MFKAIALFLALGLSAIGSVTAAATPATDVMNAPVPPGYYVLQKVVYQNDGGGPDDRAYFVRLLHHLSAHIEATNGQVEIRVVSFAAGIKLFQMARTDAPLAKALDELRAKGVRFMICRNTLKGMGLTPVDLYGVRDEDVVPSGVAEIARLQGMGFVYIHP</sequence>
<gene>
    <name evidence="2" type="ORF">ABC974_27030</name>
</gene>
<feature type="signal peptide" evidence="1">
    <location>
        <begin position="1"/>
        <end position="21"/>
    </location>
</feature>
<evidence type="ECO:0000256" key="1">
    <source>
        <dbReference type="SAM" id="SignalP"/>
    </source>
</evidence>